<feature type="region of interest" description="Disordered" evidence="1">
    <location>
        <begin position="1"/>
        <end position="42"/>
    </location>
</feature>
<evidence type="ECO:0000313" key="2">
    <source>
        <dbReference type="EMBL" id="ASV75639.1"/>
    </source>
</evidence>
<dbReference type="KEGG" id="ttf:THTE_3037"/>
<name>A0A286RI51_9BACT</name>
<keyword evidence="3" id="KW-1185">Reference proteome</keyword>
<organism evidence="2 3">
    <name type="scientific">Thermogutta terrifontis</name>
    <dbReference type="NCBI Taxonomy" id="1331910"/>
    <lineage>
        <taxon>Bacteria</taxon>
        <taxon>Pseudomonadati</taxon>
        <taxon>Planctomycetota</taxon>
        <taxon>Planctomycetia</taxon>
        <taxon>Pirellulales</taxon>
        <taxon>Thermoguttaceae</taxon>
        <taxon>Thermogutta</taxon>
    </lineage>
</organism>
<proteinExistence type="predicted"/>
<accession>A0A286RI51</accession>
<protein>
    <submittedName>
        <fullName evidence="2">Uncharacterized protein</fullName>
    </submittedName>
</protein>
<dbReference type="Proteomes" id="UP000215086">
    <property type="component" value="Chromosome"/>
</dbReference>
<reference evidence="2 3" key="1">
    <citation type="journal article" name="Front. Microbiol.">
        <title>Sugar Metabolism of the First Thermophilic Planctomycete Thermogutta terrifontis: Comparative Genomic and Transcriptomic Approaches.</title>
        <authorList>
            <person name="Elcheninov A.G."/>
            <person name="Menzel P."/>
            <person name="Gudbergsdottir S.R."/>
            <person name="Slesarev A.I."/>
            <person name="Kadnikov V.V."/>
            <person name="Krogh A."/>
            <person name="Bonch-Osmolovskaya E.A."/>
            <person name="Peng X."/>
            <person name="Kublanov I.V."/>
        </authorList>
    </citation>
    <scope>NUCLEOTIDE SEQUENCE [LARGE SCALE GENOMIC DNA]</scope>
    <source>
        <strain evidence="2 3">R1</strain>
    </source>
</reference>
<sequence>MSAHNTPGPLRHASVECKPAMRKKAPTGSSRTIKPSLEECTV</sequence>
<dbReference type="EMBL" id="CP018477">
    <property type="protein sequence ID" value="ASV75639.1"/>
    <property type="molecule type" value="Genomic_DNA"/>
</dbReference>
<evidence type="ECO:0000313" key="3">
    <source>
        <dbReference type="Proteomes" id="UP000215086"/>
    </source>
</evidence>
<gene>
    <name evidence="2" type="ORF">THTE_3037</name>
</gene>
<evidence type="ECO:0000256" key="1">
    <source>
        <dbReference type="SAM" id="MobiDB-lite"/>
    </source>
</evidence>
<dbReference type="AlphaFoldDB" id="A0A286RI51"/>